<organism evidence="1 2">
    <name type="scientific">Longibacter salinarum</name>
    <dbReference type="NCBI Taxonomy" id="1850348"/>
    <lineage>
        <taxon>Bacteria</taxon>
        <taxon>Pseudomonadati</taxon>
        <taxon>Rhodothermota</taxon>
        <taxon>Rhodothermia</taxon>
        <taxon>Rhodothermales</taxon>
        <taxon>Salisaetaceae</taxon>
        <taxon>Longibacter</taxon>
    </lineage>
</organism>
<dbReference type="AlphaFoldDB" id="A0A2A8D1F5"/>
<accession>A0A2A8D1F5</accession>
<evidence type="ECO:0000313" key="1">
    <source>
        <dbReference type="EMBL" id="PEN14478.1"/>
    </source>
</evidence>
<dbReference type="EMBL" id="PDEQ01000002">
    <property type="protein sequence ID" value="PEN14478.1"/>
    <property type="molecule type" value="Genomic_DNA"/>
</dbReference>
<name>A0A2A8D1F5_9BACT</name>
<comment type="caution">
    <text evidence="1">The sequence shown here is derived from an EMBL/GenBank/DDBJ whole genome shotgun (WGS) entry which is preliminary data.</text>
</comment>
<protein>
    <submittedName>
        <fullName evidence="1">Uncharacterized protein</fullName>
    </submittedName>
</protein>
<gene>
    <name evidence="1" type="ORF">CRI94_05485</name>
</gene>
<evidence type="ECO:0000313" key="2">
    <source>
        <dbReference type="Proteomes" id="UP000220102"/>
    </source>
</evidence>
<keyword evidence="2" id="KW-1185">Reference proteome</keyword>
<sequence length="96" mass="10746">MSDIEVGRVAYRHASLLFDRSLVNDWLLVAEQAEATGFFYARLFRGHRANRGYAFGSVVEGKPLVSNPAGPLRRGKSSPDVLIWTRVTPRQHTASF</sequence>
<reference evidence="1 2" key="1">
    <citation type="submission" date="2017-10" db="EMBL/GenBank/DDBJ databases">
        <title>Draft genome of Longibacter Salinarum.</title>
        <authorList>
            <person name="Goh K.M."/>
            <person name="Shamsir M.S."/>
            <person name="Lim S.W."/>
        </authorList>
    </citation>
    <scope>NUCLEOTIDE SEQUENCE [LARGE SCALE GENOMIC DNA]</scope>
    <source>
        <strain evidence="1 2">KCTC 52045</strain>
    </source>
</reference>
<proteinExistence type="predicted"/>
<dbReference type="Proteomes" id="UP000220102">
    <property type="component" value="Unassembled WGS sequence"/>
</dbReference>